<organism evidence="1 2">
    <name type="scientific">Streptosporangium nondiastaticum</name>
    <dbReference type="NCBI Taxonomy" id="35764"/>
    <lineage>
        <taxon>Bacteria</taxon>
        <taxon>Bacillati</taxon>
        <taxon>Actinomycetota</taxon>
        <taxon>Actinomycetes</taxon>
        <taxon>Streptosporangiales</taxon>
        <taxon>Streptosporangiaceae</taxon>
        <taxon>Streptosporangium</taxon>
    </lineage>
</organism>
<reference evidence="1 2" key="1">
    <citation type="submission" date="2018-03" db="EMBL/GenBank/DDBJ databases">
        <title>Chitinolytic properties of Streptosporangium nondiastaticum TBG75A20.</title>
        <authorList>
            <person name="Gayathri V."/>
            <person name="Shiburaj S."/>
        </authorList>
    </citation>
    <scope>NUCLEOTIDE SEQUENCE [LARGE SCALE GENOMIC DNA]</scope>
    <source>
        <strain evidence="1 2">TBG75A20</strain>
    </source>
</reference>
<comment type="caution">
    <text evidence="1">The sequence shown here is derived from an EMBL/GenBank/DDBJ whole genome shotgun (WGS) entry which is preliminary data.</text>
</comment>
<name>A0A9X7JHR1_9ACTN</name>
<proteinExistence type="predicted"/>
<protein>
    <submittedName>
        <fullName evidence="1">Uncharacterized protein</fullName>
    </submittedName>
</protein>
<feature type="non-terminal residue" evidence="1">
    <location>
        <position position="1"/>
    </location>
</feature>
<keyword evidence="2" id="KW-1185">Reference proteome</keyword>
<feature type="non-terminal residue" evidence="1">
    <location>
        <position position="136"/>
    </location>
</feature>
<gene>
    <name evidence="1" type="ORF">B7P34_36360</name>
</gene>
<dbReference type="RefSeq" id="WP_223268640.1">
    <property type="nucleotide sequence ID" value="NZ_PXWG01000385.1"/>
</dbReference>
<evidence type="ECO:0000313" key="2">
    <source>
        <dbReference type="Proteomes" id="UP000242427"/>
    </source>
</evidence>
<dbReference type="Proteomes" id="UP000242427">
    <property type="component" value="Unassembled WGS sequence"/>
</dbReference>
<accession>A0A9X7JHR1</accession>
<evidence type="ECO:0000313" key="1">
    <source>
        <dbReference type="EMBL" id="PSJ23886.1"/>
    </source>
</evidence>
<dbReference type="EMBL" id="PXWG01000385">
    <property type="protein sequence ID" value="PSJ23886.1"/>
    <property type="molecule type" value="Genomic_DNA"/>
</dbReference>
<sequence>TIHIQVRAFDTSGNASAWSSPATDHTTASDVTAPPVTSAPVVSNYLGVLKIAWDGLTSTGGSELAAAPDFDHVEVHLSTASGFTPSTSTYFDRLYAAGVVVYTDGVYGTTYYAKLVPVDGSGNKGAASGQGSDAPA</sequence>
<dbReference type="AlphaFoldDB" id="A0A9X7JHR1"/>